<evidence type="ECO:0000313" key="2">
    <source>
        <dbReference type="EMBL" id="TWU43493.1"/>
    </source>
</evidence>
<protein>
    <submittedName>
        <fullName evidence="2">Phosphatidate cytidylyltransferase</fullName>
        <ecNumber evidence="2">2.7.7.41</ecNumber>
    </submittedName>
</protein>
<dbReference type="GO" id="GO:0005886">
    <property type="term" value="C:plasma membrane"/>
    <property type="evidence" value="ECO:0007669"/>
    <property type="project" value="TreeGrafter"/>
</dbReference>
<keyword evidence="1" id="KW-1133">Transmembrane helix</keyword>
<dbReference type="EC" id="2.7.7.41" evidence="2"/>
<keyword evidence="1" id="KW-0812">Transmembrane</keyword>
<dbReference type="GO" id="GO:0004605">
    <property type="term" value="F:phosphatidate cytidylyltransferase activity"/>
    <property type="evidence" value="ECO:0007669"/>
    <property type="project" value="UniProtKB-EC"/>
</dbReference>
<keyword evidence="2" id="KW-0808">Transferase</keyword>
<dbReference type="PANTHER" id="PTHR43535">
    <property type="entry name" value="PHOSPHATIDATE CYTIDYLYLTRANSFERASE"/>
    <property type="match status" value="1"/>
</dbReference>
<sequence length="312" mass="33582">MSQLIVSPNVAWTAVAALCFLGASTLIRLATIRHQPRDIANRRIQSLKTWWIVSVLVIGAAVVGPPAIIGLLAIVSLLALQEFAALPFHPPLSRNALYASYPFIVVGYVLLLTGRSETFITTFPLIAVLLPSILLLFSGNPAHFTTQVGRITFGLLVTTYGLGHLGLLVALPPESNPDSGLIGLFLMVVAITELNDIAGALVGRKIGRRRLTVISPRKTWEGFLGGMMTSTIASVVLGNWLTTMTLGQLMVAGLLISVAGTLGDLNMSAVKREVGTKDSGNLMPGQGGILDRIDSLTFTAPMFYYYWTWCYQ</sequence>
<dbReference type="PANTHER" id="PTHR43535:SF1">
    <property type="entry name" value="PHOSPHATIDATE CYTIDYLYLTRANSFERASE"/>
    <property type="match status" value="1"/>
</dbReference>
<feature type="transmembrane region" description="Helical" evidence="1">
    <location>
        <begin position="151"/>
        <end position="170"/>
    </location>
</feature>
<dbReference type="EMBL" id="SJPY01000003">
    <property type="protein sequence ID" value="TWU43493.1"/>
    <property type="molecule type" value="Genomic_DNA"/>
</dbReference>
<reference evidence="2 3" key="1">
    <citation type="submission" date="2019-02" db="EMBL/GenBank/DDBJ databases">
        <title>Deep-cultivation of Planctomycetes and their phenomic and genomic characterization uncovers novel biology.</title>
        <authorList>
            <person name="Wiegand S."/>
            <person name="Jogler M."/>
            <person name="Boedeker C."/>
            <person name="Pinto D."/>
            <person name="Vollmers J."/>
            <person name="Rivas-Marin E."/>
            <person name="Kohn T."/>
            <person name="Peeters S.H."/>
            <person name="Heuer A."/>
            <person name="Rast P."/>
            <person name="Oberbeckmann S."/>
            <person name="Bunk B."/>
            <person name="Jeske O."/>
            <person name="Meyerdierks A."/>
            <person name="Storesund J.E."/>
            <person name="Kallscheuer N."/>
            <person name="Luecker S."/>
            <person name="Lage O.M."/>
            <person name="Pohl T."/>
            <person name="Merkel B.J."/>
            <person name="Hornburger P."/>
            <person name="Mueller R.-W."/>
            <person name="Bruemmer F."/>
            <person name="Labrenz M."/>
            <person name="Spormann A.M."/>
            <person name="Op Den Camp H."/>
            <person name="Overmann J."/>
            <person name="Amann R."/>
            <person name="Jetten M.S.M."/>
            <person name="Mascher T."/>
            <person name="Medema M.H."/>
            <person name="Devos D.P."/>
            <person name="Kaster A.-K."/>
            <person name="Ovreas L."/>
            <person name="Rohde M."/>
            <person name="Galperin M.Y."/>
            <person name="Jogler C."/>
        </authorList>
    </citation>
    <scope>NUCLEOTIDE SEQUENCE [LARGE SCALE GENOMIC DNA]</scope>
    <source>
        <strain evidence="2 3">Q31b</strain>
    </source>
</reference>
<dbReference type="Pfam" id="PF01148">
    <property type="entry name" value="CTP_transf_1"/>
    <property type="match status" value="1"/>
</dbReference>
<feature type="transmembrane region" description="Helical" evidence="1">
    <location>
        <begin position="247"/>
        <end position="267"/>
    </location>
</feature>
<comment type="caution">
    <text evidence="2">The sequence shown here is derived from an EMBL/GenBank/DDBJ whole genome shotgun (WGS) entry which is preliminary data.</text>
</comment>
<feature type="transmembrane region" description="Helical" evidence="1">
    <location>
        <begin position="223"/>
        <end position="241"/>
    </location>
</feature>
<evidence type="ECO:0000256" key="1">
    <source>
        <dbReference type="SAM" id="Phobius"/>
    </source>
</evidence>
<dbReference type="Proteomes" id="UP000315471">
    <property type="component" value="Unassembled WGS sequence"/>
</dbReference>
<organism evidence="2 3">
    <name type="scientific">Novipirellula aureliae</name>
    <dbReference type="NCBI Taxonomy" id="2527966"/>
    <lineage>
        <taxon>Bacteria</taxon>
        <taxon>Pseudomonadati</taxon>
        <taxon>Planctomycetota</taxon>
        <taxon>Planctomycetia</taxon>
        <taxon>Pirellulales</taxon>
        <taxon>Pirellulaceae</taxon>
        <taxon>Novipirellula</taxon>
    </lineage>
</organism>
<dbReference type="OrthoDB" id="9799199at2"/>
<accession>A0A5C6E1F8</accession>
<keyword evidence="1" id="KW-0472">Membrane</keyword>
<evidence type="ECO:0000313" key="3">
    <source>
        <dbReference type="Proteomes" id="UP000315471"/>
    </source>
</evidence>
<dbReference type="GO" id="GO:0009273">
    <property type="term" value="P:peptidoglycan-based cell wall biogenesis"/>
    <property type="evidence" value="ECO:0007669"/>
    <property type="project" value="TreeGrafter"/>
</dbReference>
<feature type="transmembrane region" description="Helical" evidence="1">
    <location>
        <begin position="53"/>
        <end position="80"/>
    </location>
</feature>
<feature type="transmembrane region" description="Helical" evidence="1">
    <location>
        <begin position="119"/>
        <end position="139"/>
    </location>
</feature>
<keyword evidence="2" id="KW-0548">Nucleotidyltransferase</keyword>
<keyword evidence="3" id="KW-1185">Reference proteome</keyword>
<dbReference type="RefSeq" id="WP_146599909.1">
    <property type="nucleotide sequence ID" value="NZ_SJPY01000003.1"/>
</dbReference>
<proteinExistence type="predicted"/>
<dbReference type="AlphaFoldDB" id="A0A5C6E1F8"/>
<feature type="transmembrane region" description="Helical" evidence="1">
    <location>
        <begin position="182"/>
        <end position="202"/>
    </location>
</feature>
<gene>
    <name evidence="2" type="primary">cdsA_2</name>
    <name evidence="2" type="ORF">Q31b_25340</name>
</gene>
<name>A0A5C6E1F8_9BACT</name>